<dbReference type="AlphaFoldDB" id="A0A109INN1"/>
<dbReference type="InterPro" id="IPR051677">
    <property type="entry name" value="AfsR-DnrI-RedD_regulator"/>
</dbReference>
<dbReference type="InterPro" id="IPR005158">
    <property type="entry name" value="BTAD"/>
</dbReference>
<evidence type="ECO:0000256" key="2">
    <source>
        <dbReference type="ARBA" id="ARBA00023015"/>
    </source>
</evidence>
<dbReference type="InterPro" id="IPR011990">
    <property type="entry name" value="TPR-like_helical_dom_sf"/>
</dbReference>
<name>A0A109INN1_9ACTN</name>
<dbReference type="GO" id="GO:0000160">
    <property type="term" value="P:phosphorelay signal transduction system"/>
    <property type="evidence" value="ECO:0007669"/>
    <property type="project" value="InterPro"/>
</dbReference>
<evidence type="ECO:0000313" key="5">
    <source>
        <dbReference type="EMBL" id="SCG65266.1"/>
    </source>
</evidence>
<dbReference type="SUPFAM" id="SSF48452">
    <property type="entry name" value="TPR-like"/>
    <property type="match status" value="1"/>
</dbReference>
<keyword evidence="3 5" id="KW-0238">DNA-binding</keyword>
<sequence length="262" mass="29031">MRIDLLGPLSASHNGRSIMPTAAKPCQILTLLALNPNRLMTKADLFEELWENSPPQSATTTIHTYIHQLRRLIDRAVGDQSTGSRDILVTHRSGYSLSHAVTDAQEFRRLCAAGTRASEAGDHRLTSQLLGSALGLWRGPMLPDIPLGPLLGLEVMALQDAREAALSRRIAADLRLGRHHEIIGELRTLSNRHPINEQFAAHYMVSLYESGRITGALQEFQRIRRLLIDELGVEPAPRLRRLQEVMLSGGQPLRDPVLTAMA</sequence>
<evidence type="ECO:0000313" key="6">
    <source>
        <dbReference type="Proteomes" id="UP000198226"/>
    </source>
</evidence>
<protein>
    <submittedName>
        <fullName evidence="5">DNA-binding transcriptional activator of the SARP family</fullName>
    </submittedName>
</protein>
<keyword evidence="4" id="KW-0804">Transcription</keyword>
<dbReference type="InterPro" id="IPR001867">
    <property type="entry name" value="OmpR/PhoB-type_DNA-bd"/>
</dbReference>
<dbReference type="GO" id="GO:0003677">
    <property type="term" value="F:DNA binding"/>
    <property type="evidence" value="ECO:0007669"/>
    <property type="project" value="UniProtKB-UniRule"/>
</dbReference>
<evidence type="ECO:0000256" key="1">
    <source>
        <dbReference type="ARBA" id="ARBA00005820"/>
    </source>
</evidence>
<dbReference type="SUPFAM" id="SSF46894">
    <property type="entry name" value="C-terminal effector domain of the bipartite response regulators"/>
    <property type="match status" value="1"/>
</dbReference>
<organism evidence="5 6">
    <name type="scientific">Micromonospora rifamycinica</name>
    <dbReference type="NCBI Taxonomy" id="291594"/>
    <lineage>
        <taxon>Bacteria</taxon>
        <taxon>Bacillati</taxon>
        <taxon>Actinomycetota</taxon>
        <taxon>Actinomycetes</taxon>
        <taxon>Micromonosporales</taxon>
        <taxon>Micromonosporaceae</taxon>
        <taxon>Micromonospora</taxon>
    </lineage>
</organism>
<dbReference type="CDD" id="cd15831">
    <property type="entry name" value="BTAD"/>
    <property type="match status" value="1"/>
</dbReference>
<evidence type="ECO:0000256" key="4">
    <source>
        <dbReference type="ARBA" id="ARBA00023163"/>
    </source>
</evidence>
<gene>
    <name evidence="5" type="ORF">GA0070623_3116</name>
</gene>
<evidence type="ECO:0000256" key="3">
    <source>
        <dbReference type="ARBA" id="ARBA00023125"/>
    </source>
</evidence>
<keyword evidence="2" id="KW-0805">Transcription regulation</keyword>
<dbReference type="PANTHER" id="PTHR35807:SF1">
    <property type="entry name" value="TRANSCRIPTIONAL REGULATOR REDD"/>
    <property type="match status" value="1"/>
</dbReference>
<proteinExistence type="inferred from homology"/>
<dbReference type="SMART" id="SM01043">
    <property type="entry name" value="BTAD"/>
    <property type="match status" value="1"/>
</dbReference>
<keyword evidence="6" id="KW-1185">Reference proteome</keyword>
<dbReference type="PROSITE" id="PS51755">
    <property type="entry name" value="OMPR_PHOB"/>
    <property type="match status" value="1"/>
</dbReference>
<reference evidence="6" key="1">
    <citation type="submission" date="2016-06" db="EMBL/GenBank/DDBJ databases">
        <authorList>
            <person name="Varghese N."/>
            <person name="Submissions Spin"/>
        </authorList>
    </citation>
    <scope>NUCLEOTIDE SEQUENCE [LARGE SCALE GENOMIC DNA]</scope>
    <source>
        <strain evidence="6">DSM 44983</strain>
    </source>
</reference>
<dbReference type="Gene3D" id="1.25.40.10">
    <property type="entry name" value="Tetratricopeptide repeat domain"/>
    <property type="match status" value="1"/>
</dbReference>
<dbReference type="Proteomes" id="UP000198226">
    <property type="component" value="Chromosome I"/>
</dbReference>
<dbReference type="SMART" id="SM00862">
    <property type="entry name" value="Trans_reg_C"/>
    <property type="match status" value="1"/>
</dbReference>
<dbReference type="PANTHER" id="PTHR35807">
    <property type="entry name" value="TRANSCRIPTIONAL REGULATOR REDD-RELATED"/>
    <property type="match status" value="1"/>
</dbReference>
<dbReference type="GO" id="GO:0006355">
    <property type="term" value="P:regulation of DNA-templated transcription"/>
    <property type="evidence" value="ECO:0007669"/>
    <property type="project" value="InterPro"/>
</dbReference>
<dbReference type="EMBL" id="LT607752">
    <property type="protein sequence ID" value="SCG65266.1"/>
    <property type="molecule type" value="Genomic_DNA"/>
</dbReference>
<dbReference type="InterPro" id="IPR036388">
    <property type="entry name" value="WH-like_DNA-bd_sf"/>
</dbReference>
<accession>A0A109INN1</accession>
<comment type="similarity">
    <text evidence="1">Belongs to the AfsR/DnrI/RedD regulatory family.</text>
</comment>
<dbReference type="InterPro" id="IPR016032">
    <property type="entry name" value="Sig_transdc_resp-reg_C-effctor"/>
</dbReference>
<dbReference type="OrthoDB" id="3208838at2"/>
<dbReference type="Pfam" id="PF03704">
    <property type="entry name" value="BTAD"/>
    <property type="match status" value="1"/>
</dbReference>
<dbReference type="Gene3D" id="1.10.10.10">
    <property type="entry name" value="Winged helix-like DNA-binding domain superfamily/Winged helix DNA-binding domain"/>
    <property type="match status" value="1"/>
</dbReference>
<dbReference type="Pfam" id="PF00486">
    <property type="entry name" value="Trans_reg_C"/>
    <property type="match status" value="1"/>
</dbReference>